<evidence type="ECO:0000313" key="2">
    <source>
        <dbReference type="EMBL" id="ETA67961.1"/>
    </source>
</evidence>
<dbReference type="InterPro" id="IPR011042">
    <property type="entry name" value="6-blade_b-propeller_TolB-like"/>
</dbReference>
<proteinExistence type="predicted"/>
<keyword evidence="1" id="KW-1133">Transmembrane helix</keyword>
<organism evidence="2 3">
    <name type="scientific">Methanolobus tindarius DSM 2278</name>
    <dbReference type="NCBI Taxonomy" id="1090322"/>
    <lineage>
        <taxon>Archaea</taxon>
        <taxon>Methanobacteriati</taxon>
        <taxon>Methanobacteriota</taxon>
        <taxon>Stenosarchaea group</taxon>
        <taxon>Methanomicrobia</taxon>
        <taxon>Methanosarcinales</taxon>
        <taxon>Methanosarcinaceae</taxon>
        <taxon>Methanolobus</taxon>
    </lineage>
</organism>
<accession>W9DX12</accession>
<reference evidence="2 3" key="1">
    <citation type="submission" date="2013-08" db="EMBL/GenBank/DDBJ databases">
        <authorList>
            <consortium name="DOE Joint Genome Institute"/>
            <person name="Eisen J."/>
            <person name="Huntemann M."/>
            <person name="Han J."/>
            <person name="Chen A."/>
            <person name="Kyrpides N."/>
            <person name="Mavromatis K."/>
            <person name="Markowitz V."/>
            <person name="Palaniappan K."/>
            <person name="Ivanova N."/>
            <person name="Schaumberg A."/>
            <person name="Pati A."/>
            <person name="Liolios K."/>
            <person name="Nordberg H.P."/>
            <person name="Cantor M.N."/>
            <person name="Hua S.X."/>
            <person name="Woyke T."/>
        </authorList>
    </citation>
    <scope>NUCLEOTIDE SEQUENCE [LARGE SCALE GENOMIC DNA]</scope>
    <source>
        <strain evidence="2 3">DSM 2278</strain>
    </source>
</reference>
<dbReference type="EMBL" id="AZAJ01000001">
    <property type="protein sequence ID" value="ETA67961.1"/>
    <property type="molecule type" value="Genomic_DNA"/>
</dbReference>
<dbReference type="PANTHER" id="PTHR36842:SF1">
    <property type="entry name" value="PROTEIN TOLB"/>
    <property type="match status" value="1"/>
</dbReference>
<gene>
    <name evidence="2" type="ORF">MettiDRAFT_1402</name>
</gene>
<dbReference type="OrthoDB" id="25019at2157"/>
<dbReference type="AlphaFoldDB" id="W9DX12"/>
<keyword evidence="3" id="KW-1185">Reference proteome</keyword>
<name>W9DX12_METTI</name>
<dbReference type="SUPFAM" id="SSF82171">
    <property type="entry name" value="DPP6 N-terminal domain-like"/>
    <property type="match status" value="1"/>
</dbReference>
<dbReference type="Gene3D" id="2.120.10.30">
    <property type="entry name" value="TolB, C-terminal domain"/>
    <property type="match status" value="1"/>
</dbReference>
<sequence>MNKLVISTLILITLCSMSQSTAANEELEINITAIADLNQTIGKDVMSLVDSNGLIIDNAPLFTTLWSLDEKHMLIYVYMSAHQKSKGAFRGSGIYALYITNVNCSEITRVNWKEYTSADGSTISSPEWSFSGDYFSYLEITNTAKVSSTQSSSTLYVMSKNLDIIRKINCDPEKIKKWKNKWSPKEDKISFIEQSTNLSIYDVNDNCSLRFDLHDDYTYLDDGAWSPDGSKISFTKDQNEIIILDIEKKGLNTIYSASTAGMVNGKQWSPDSKKLFFYAITGSEKEGTLLYDIYVMEEYTKCPLKVISYKSPSSAIFQWYPDSENLLLMHHNPDSNSYELDSLSDSGSTKELFTCNQHLYASIGPNDYILATNSNPTLNRIENHFHAYDLFLFNDSKEFCFENITYYTWKDDNLLFVSEGKMKIFEPDSEQILETPIVTKEFETIRLSPSGDFIFLGSTIMGFQKQEDHTDYNMNISSTPEVIIKNPENEPDPTKTTAEKKSTGFSRNTCFLIIGITIIFSWIIIKLTFNKYIKR</sequence>
<comment type="caution">
    <text evidence="2">The sequence shown here is derived from an EMBL/GenBank/DDBJ whole genome shotgun (WGS) entry which is preliminary data.</text>
</comment>
<dbReference type="Proteomes" id="UP000019483">
    <property type="component" value="Unassembled WGS sequence"/>
</dbReference>
<feature type="transmembrane region" description="Helical" evidence="1">
    <location>
        <begin position="511"/>
        <end position="529"/>
    </location>
</feature>
<dbReference type="STRING" id="1090322.MettiDRAFT_1402"/>
<dbReference type="RefSeq" id="WP_023845097.1">
    <property type="nucleotide sequence ID" value="NZ_AZAJ01000001.1"/>
</dbReference>
<evidence type="ECO:0000313" key="3">
    <source>
        <dbReference type="Proteomes" id="UP000019483"/>
    </source>
</evidence>
<dbReference type="PANTHER" id="PTHR36842">
    <property type="entry name" value="PROTEIN TOLB HOMOLOG"/>
    <property type="match status" value="1"/>
</dbReference>
<evidence type="ECO:0000256" key="1">
    <source>
        <dbReference type="SAM" id="Phobius"/>
    </source>
</evidence>
<protein>
    <submittedName>
        <fullName evidence="2">Periplasmic component of the Tol biopolymer transport system</fullName>
    </submittedName>
</protein>
<keyword evidence="1" id="KW-0812">Transmembrane</keyword>
<keyword evidence="1" id="KW-0472">Membrane</keyword>